<dbReference type="GO" id="GO:0007605">
    <property type="term" value="P:sensory perception of sound"/>
    <property type="evidence" value="ECO:0007669"/>
    <property type="project" value="UniProtKB-KW"/>
</dbReference>
<feature type="region of interest" description="Disordered" evidence="6">
    <location>
        <begin position="247"/>
        <end position="282"/>
    </location>
</feature>
<feature type="compositionally biased region" description="Basic and acidic residues" evidence="6">
    <location>
        <begin position="1518"/>
        <end position="1533"/>
    </location>
</feature>
<feature type="region of interest" description="Disordered" evidence="6">
    <location>
        <begin position="848"/>
        <end position="1171"/>
    </location>
</feature>
<feature type="compositionally biased region" description="Basic and acidic residues" evidence="6">
    <location>
        <begin position="1475"/>
        <end position="1485"/>
    </location>
</feature>
<dbReference type="PANTHER" id="PTHR24153:SF8">
    <property type="entry name" value="FORKED, ISOFORM F"/>
    <property type="match status" value="1"/>
</dbReference>
<evidence type="ECO:0000256" key="3">
    <source>
        <dbReference type="ARBA" id="ARBA00022740"/>
    </source>
</evidence>
<comment type="caution">
    <text evidence="7">The sequence shown here is derived from an EMBL/GenBank/DDBJ whole genome shotgun (WGS) entry which is preliminary data.</text>
</comment>
<feature type="repeat" description="ANK" evidence="5">
    <location>
        <begin position="506"/>
        <end position="538"/>
    </location>
</feature>
<feature type="region of interest" description="Disordered" evidence="6">
    <location>
        <begin position="1195"/>
        <end position="1218"/>
    </location>
</feature>
<feature type="region of interest" description="Disordered" evidence="6">
    <location>
        <begin position="710"/>
        <end position="830"/>
    </location>
</feature>
<feature type="compositionally biased region" description="Basic and acidic residues" evidence="6">
    <location>
        <begin position="683"/>
        <end position="696"/>
    </location>
</feature>
<feature type="compositionally biased region" description="Pro residues" evidence="6">
    <location>
        <begin position="1258"/>
        <end position="1269"/>
    </location>
</feature>
<organism evidence="7 8">
    <name type="scientific">Cherax quadricarinatus</name>
    <name type="common">Australian red claw crayfish</name>
    <dbReference type="NCBI Taxonomy" id="27406"/>
    <lineage>
        <taxon>Eukaryota</taxon>
        <taxon>Metazoa</taxon>
        <taxon>Ecdysozoa</taxon>
        <taxon>Arthropoda</taxon>
        <taxon>Crustacea</taxon>
        <taxon>Multicrustacea</taxon>
        <taxon>Malacostraca</taxon>
        <taxon>Eumalacostraca</taxon>
        <taxon>Eucarida</taxon>
        <taxon>Decapoda</taxon>
        <taxon>Pleocyemata</taxon>
        <taxon>Astacidea</taxon>
        <taxon>Parastacoidea</taxon>
        <taxon>Parastacidae</taxon>
        <taxon>Cherax</taxon>
    </lineage>
</organism>
<dbReference type="Pfam" id="PF12796">
    <property type="entry name" value="Ank_2"/>
    <property type="match status" value="1"/>
</dbReference>
<feature type="compositionally biased region" description="Polar residues" evidence="6">
    <location>
        <begin position="1143"/>
        <end position="1162"/>
    </location>
</feature>
<dbReference type="GO" id="GO:0032420">
    <property type="term" value="C:stereocilium"/>
    <property type="evidence" value="ECO:0007669"/>
    <property type="project" value="UniProtKB-SubCell"/>
</dbReference>
<keyword evidence="3" id="KW-1009">Hearing</keyword>
<feature type="compositionally biased region" description="Basic and acidic residues" evidence="6">
    <location>
        <begin position="662"/>
        <end position="675"/>
    </location>
</feature>
<feature type="compositionally biased region" description="Pro residues" evidence="6">
    <location>
        <begin position="1030"/>
        <end position="1041"/>
    </location>
</feature>
<dbReference type="InterPro" id="IPR036770">
    <property type="entry name" value="Ankyrin_rpt-contain_sf"/>
</dbReference>
<dbReference type="SMART" id="SM00248">
    <property type="entry name" value="ANK"/>
    <property type="match status" value="4"/>
</dbReference>
<evidence type="ECO:0000256" key="4">
    <source>
        <dbReference type="ARBA" id="ARBA00023043"/>
    </source>
</evidence>
<keyword evidence="4 5" id="KW-0040">ANK repeat</keyword>
<evidence type="ECO:0000313" key="7">
    <source>
        <dbReference type="EMBL" id="KAK8744348.1"/>
    </source>
</evidence>
<reference evidence="7 8" key="1">
    <citation type="journal article" date="2024" name="BMC Genomics">
        <title>Genome assembly of redclaw crayfish (Cherax quadricarinatus) provides insights into its immune adaptation and hypoxia tolerance.</title>
        <authorList>
            <person name="Liu Z."/>
            <person name="Zheng J."/>
            <person name="Li H."/>
            <person name="Fang K."/>
            <person name="Wang S."/>
            <person name="He J."/>
            <person name="Zhou D."/>
            <person name="Weng S."/>
            <person name="Chi M."/>
            <person name="Gu Z."/>
            <person name="He J."/>
            <person name="Li F."/>
            <person name="Wang M."/>
        </authorList>
    </citation>
    <scope>NUCLEOTIDE SEQUENCE [LARGE SCALE GENOMIC DNA]</scope>
    <source>
        <strain evidence="7">ZL_2023a</strain>
    </source>
</reference>
<feature type="compositionally biased region" description="Low complexity" evidence="6">
    <location>
        <begin position="814"/>
        <end position="823"/>
    </location>
</feature>
<feature type="compositionally biased region" description="Polar residues" evidence="6">
    <location>
        <begin position="1508"/>
        <end position="1517"/>
    </location>
</feature>
<feature type="compositionally biased region" description="Basic and acidic residues" evidence="6">
    <location>
        <begin position="769"/>
        <end position="788"/>
    </location>
</feature>
<dbReference type="SUPFAM" id="SSF48403">
    <property type="entry name" value="Ankyrin repeat"/>
    <property type="match status" value="1"/>
</dbReference>
<dbReference type="GO" id="GO:0051017">
    <property type="term" value="P:actin filament bundle assembly"/>
    <property type="evidence" value="ECO:0007669"/>
    <property type="project" value="TreeGrafter"/>
</dbReference>
<evidence type="ECO:0000256" key="5">
    <source>
        <dbReference type="PROSITE-ProRule" id="PRU00023"/>
    </source>
</evidence>
<feature type="compositionally biased region" description="Polar residues" evidence="6">
    <location>
        <begin position="1208"/>
        <end position="1217"/>
    </location>
</feature>
<dbReference type="Gene3D" id="1.25.40.20">
    <property type="entry name" value="Ankyrin repeat-containing domain"/>
    <property type="match status" value="1"/>
</dbReference>
<dbReference type="Proteomes" id="UP001445076">
    <property type="component" value="Unassembled WGS sequence"/>
</dbReference>
<feature type="compositionally biased region" description="Basic and acidic residues" evidence="6">
    <location>
        <begin position="848"/>
        <end position="908"/>
    </location>
</feature>
<keyword evidence="2" id="KW-0677">Repeat</keyword>
<dbReference type="PROSITE" id="PS50088">
    <property type="entry name" value="ANK_REPEAT"/>
    <property type="match status" value="3"/>
</dbReference>
<feature type="repeat" description="ANK" evidence="5">
    <location>
        <begin position="538"/>
        <end position="570"/>
    </location>
</feature>
<feature type="compositionally biased region" description="Low complexity" evidence="6">
    <location>
        <begin position="1062"/>
        <end position="1073"/>
    </location>
</feature>
<feature type="region of interest" description="Disordered" evidence="6">
    <location>
        <begin position="662"/>
        <end position="696"/>
    </location>
</feature>
<proteinExistence type="predicted"/>
<feature type="compositionally biased region" description="Low complexity" evidence="6">
    <location>
        <begin position="909"/>
        <end position="922"/>
    </location>
</feature>
<feature type="compositionally biased region" description="Basic and acidic residues" evidence="6">
    <location>
        <begin position="923"/>
        <end position="934"/>
    </location>
</feature>
<protein>
    <recommendedName>
        <fullName evidence="9">Espin</fullName>
    </recommendedName>
</protein>
<dbReference type="GO" id="GO:0051015">
    <property type="term" value="F:actin filament binding"/>
    <property type="evidence" value="ECO:0007669"/>
    <property type="project" value="TreeGrafter"/>
</dbReference>
<evidence type="ECO:0000256" key="6">
    <source>
        <dbReference type="SAM" id="MobiDB-lite"/>
    </source>
</evidence>
<feature type="repeat" description="ANK" evidence="5">
    <location>
        <begin position="472"/>
        <end position="505"/>
    </location>
</feature>
<accession>A0AAW0XWN0</accession>
<sequence length="1550" mass="168835">MGCLLSVSSNTCVNVVDLAAVGGLGDVSLHRKKRASLLSASRYSSLFSTKRGNKDGGQQSPAAPRRPGLLVADALRNLQRAHSFRHGECYLCNYKNKSCNGVCIHREIFTSVKPGYYSSYYTRDSHNGGKRGGTLRKSFKTLPSSRESDVFSIDSLSKGTVLRRTIQRGSSGSFKAKNRKSMRSITAFPSDAPPPELGIKPQVSYRLARRSLGNEMYEASVTSYEENEALATLQDIIYANSIHDSPYPSSAENTEDDNAYESIRPPLPKKNRSRPDDDPETYYDLSVSVSQRKGTLTASDFGLLKGSKDSPPLLKPLPSKPTYYSLQEPTFSNDRTNLVPSTANEGKESQYPLGYEICNAQNCRSEDGGCVNTLDGNLHTKGNYVLEKGCGSISDSDEYECARYHRQGPYDVPASKTLQMTVKEKIVVMESANSQMDNSVTPVYLAAQEGHLDVLQYLVSTAGGRLDLRAKDGMAPIHAAAQMGCLNCLKWMVAEQGVDINLRDSDGASPLHFAASRGHTDTVRWLLKKGATISLDKFGKSPINDAADNDHMEALQLLVQHGTAPDYVTDSDSTDSGSHHLQCTCHQGLRASRKGSECSLTGSDTCTSSSCESDCHSSASSSDSGVHHEPFYLHPPAAAVETESKQKSSKDSFFLNPLNDLKEASEKHNKNKRESATSGDSEDERKSKDPFYLHKPEAVSYHRVQELFCSKSSRRSSVKSSESKSHSSKRGKSSKENGESLRHRENGASKENGHSRRCVENGKTVGVHEYAKPNVEKKKGKVDYEGRKLPKIPSPSPVANPTMKVKADIHSSDDAVSTASSSSCHDHHYEDIDPSLMVRAAAGDARIRDAAAGDGRTRDAGADGRSREAGADGRTRDAGEARTRDAGGEGRIRESTRRGRSSPKDASQRDSCSSSSSLSSSRSADDEGRDEAARQRQRLQGLDDLIAGVPPPDYDDRQAPLDDASASPDVRTSGLQDDIPPPPEFGDGSGRNVSRDSPGRRQLHPTLSMPPTSSSGSHHGRAPLTRTNSEPPPPPPMPSATPSPKTSPSSSHRMPQEVDNVSLASSKPSSPRSTHNPLEEREDEGPIEEGVVRPSEFIRRHSQRSENGSLRGHKKLDRPTSLPLDVAEHYGRIMTDGKDRDAVSSNEELSQSPQLGKSQMNGKSLPFIPPKFPVQPSDSLLIKPSEYLRSLGGSVIRSPSNVDIKPPNGSSHVNDTTPHFAEIPDVVNSAAQVAVPPAPLPAIPEATEEELAKTSANTPPPPPAPPAPPASATNTLPSRNNTLTNGSSSKTVLPTISVTDLQSVQLRKIEIKVAKPTSVPLRIPITAPEAAFTTAKNDVIAELKMGVDIPGIKKLKSERAKEEELHEKIEEKELSRQFSAVNFVDQVPEVDNAGNRIPEWKRQMLARKAAEKAKKEAEESRLQEAEERRMQAIPPWKRQLMTKKDDGTMRGSLYIPKVEEVKKIKVVNSSQDVNKAPKKDSEKENAQPTNTPRNSSNSTSNPLKGSSEPVNSSNTTVKKPEDTRQDTSEEPRMPWRTNLRKTNSKLNLLE</sequence>
<comment type="subcellular location">
    <subcellularLocation>
        <location evidence="1">Cell projection</location>
        <location evidence="1">Stereocilium</location>
    </subcellularLocation>
</comment>
<gene>
    <name evidence="7" type="ORF">OTU49_000759</name>
</gene>
<dbReference type="InterPro" id="IPR002110">
    <property type="entry name" value="Ankyrin_rpt"/>
</dbReference>
<dbReference type="PROSITE" id="PS50297">
    <property type="entry name" value="ANK_REP_REGION"/>
    <property type="match status" value="2"/>
</dbReference>
<evidence type="ECO:0000256" key="1">
    <source>
        <dbReference type="ARBA" id="ARBA00004645"/>
    </source>
</evidence>
<feature type="region of interest" description="Disordered" evidence="6">
    <location>
        <begin position="1238"/>
        <end position="1290"/>
    </location>
</feature>
<keyword evidence="8" id="KW-1185">Reference proteome</keyword>
<evidence type="ECO:0000313" key="8">
    <source>
        <dbReference type="Proteomes" id="UP001445076"/>
    </source>
</evidence>
<feature type="compositionally biased region" description="Basic and acidic residues" evidence="6">
    <location>
        <begin position="733"/>
        <end position="760"/>
    </location>
</feature>
<evidence type="ECO:0008006" key="9">
    <source>
        <dbReference type="Google" id="ProtNLM"/>
    </source>
</evidence>
<feature type="compositionally biased region" description="Low complexity" evidence="6">
    <location>
        <begin position="1488"/>
        <end position="1502"/>
    </location>
</feature>
<feature type="region of interest" description="Disordered" evidence="6">
    <location>
        <begin position="1454"/>
        <end position="1550"/>
    </location>
</feature>
<dbReference type="EMBL" id="JARKIK010000022">
    <property type="protein sequence ID" value="KAK8744348.1"/>
    <property type="molecule type" value="Genomic_DNA"/>
</dbReference>
<dbReference type="GO" id="GO:0005737">
    <property type="term" value="C:cytoplasm"/>
    <property type="evidence" value="ECO:0007669"/>
    <property type="project" value="TreeGrafter"/>
</dbReference>
<feature type="compositionally biased region" description="Basic and acidic residues" evidence="6">
    <location>
        <begin position="1126"/>
        <end position="1142"/>
    </location>
</feature>
<feature type="compositionally biased region" description="Low complexity" evidence="6">
    <location>
        <begin position="1042"/>
        <end position="1051"/>
    </location>
</feature>
<feature type="compositionally biased region" description="Polar residues" evidence="6">
    <location>
        <begin position="1276"/>
        <end position="1290"/>
    </location>
</feature>
<dbReference type="InterPro" id="IPR052420">
    <property type="entry name" value="Espin/Espin-like"/>
</dbReference>
<evidence type="ECO:0000256" key="2">
    <source>
        <dbReference type="ARBA" id="ARBA00022737"/>
    </source>
</evidence>
<name>A0AAW0XWN0_CHEQU</name>
<dbReference type="PANTHER" id="PTHR24153">
    <property type="entry name" value="ESPIN"/>
    <property type="match status" value="1"/>
</dbReference>